<dbReference type="EMBL" id="NMQT01000010">
    <property type="protein sequence ID" value="OXM58533.1"/>
    <property type="molecule type" value="Genomic_DNA"/>
</dbReference>
<feature type="region of interest" description="Disordered" evidence="1">
    <location>
        <begin position="31"/>
        <end position="58"/>
    </location>
</feature>
<comment type="caution">
    <text evidence="2">The sequence shown here is derived from an EMBL/GenBank/DDBJ whole genome shotgun (WGS) entry which is preliminary data.</text>
</comment>
<gene>
    <name evidence="2" type="ORF">CFP71_02345</name>
</gene>
<evidence type="ECO:0000313" key="2">
    <source>
        <dbReference type="EMBL" id="OXM58533.1"/>
    </source>
</evidence>
<feature type="compositionally biased region" description="Low complexity" evidence="1">
    <location>
        <begin position="31"/>
        <end position="51"/>
    </location>
</feature>
<reference evidence="2 3" key="1">
    <citation type="submission" date="2017-07" db="EMBL/GenBank/DDBJ databases">
        <title>Amycolatopsis thailandensis Genome sequencing and assembly.</title>
        <authorList>
            <person name="Kaur N."/>
            <person name="Mayilraj S."/>
        </authorList>
    </citation>
    <scope>NUCLEOTIDE SEQUENCE [LARGE SCALE GENOMIC DNA]</scope>
    <source>
        <strain evidence="2 3">JCM 16380</strain>
    </source>
</reference>
<proteinExistence type="predicted"/>
<evidence type="ECO:0000313" key="3">
    <source>
        <dbReference type="Proteomes" id="UP000215223"/>
    </source>
</evidence>
<dbReference type="OrthoDB" id="8871309at2"/>
<evidence type="ECO:0000256" key="1">
    <source>
        <dbReference type="SAM" id="MobiDB-lite"/>
    </source>
</evidence>
<keyword evidence="3" id="KW-1185">Reference proteome</keyword>
<dbReference type="RefSeq" id="WP_093932167.1">
    <property type="nucleotide sequence ID" value="NZ_NMQT01000010.1"/>
</dbReference>
<organism evidence="2 3">
    <name type="scientific">Amycolatopsis thailandensis</name>
    <dbReference type="NCBI Taxonomy" id="589330"/>
    <lineage>
        <taxon>Bacteria</taxon>
        <taxon>Bacillati</taxon>
        <taxon>Actinomycetota</taxon>
        <taxon>Actinomycetes</taxon>
        <taxon>Pseudonocardiales</taxon>
        <taxon>Pseudonocardiaceae</taxon>
        <taxon>Amycolatopsis</taxon>
    </lineage>
</organism>
<name>A0A229SI39_9PSEU</name>
<dbReference type="AlphaFoldDB" id="A0A229SI39"/>
<protein>
    <submittedName>
        <fullName evidence="2">Uncharacterized protein</fullName>
    </submittedName>
</protein>
<sequence>MNVRALWIVVIVVLLAAAGIFVFRSLSGEEPAATGTSAPPATSAPPSSAGADFVDPRPQTPTTVVNVVGVTASGDPAPGFTVTEDSGDVEITGCFASRASVSPGVVSCGSTAAGADVCWTTPNRATLLCGTTPWEKSLRRMKTSEKVGAIAAEAEPLPWGLELATGARCRLRNGGSWPGRADDYVGYYDCGSESFYVVGKQDDGPVQRSGPVWTALVGGLSGDNAEFPPPTKIRIVTAYFAARA</sequence>
<dbReference type="Proteomes" id="UP000215223">
    <property type="component" value="Unassembled WGS sequence"/>
</dbReference>
<accession>A0A229SI39</accession>